<gene>
    <name evidence="5" type="ORF">NB231_15958</name>
</gene>
<accession>A4BLZ2</accession>
<feature type="domain" description="Alkaline phosphatase-like protein PglZ N-terminal" evidence="3">
    <location>
        <begin position="32"/>
        <end position="97"/>
    </location>
</feature>
<dbReference type="NCBIfam" id="NF033446">
    <property type="entry name" value="BREX_PglZ_2"/>
    <property type="match status" value="1"/>
</dbReference>
<dbReference type="Pfam" id="PF08665">
    <property type="entry name" value="PglZ"/>
    <property type="match status" value="1"/>
</dbReference>
<dbReference type="InterPro" id="IPR058882">
    <property type="entry name" value="PglZ_C"/>
</dbReference>
<dbReference type="Pfam" id="PF25862">
    <property type="entry name" value="PglZ_1st"/>
    <property type="match status" value="1"/>
</dbReference>
<dbReference type="Pfam" id="PF25863">
    <property type="entry name" value="PglZ_C"/>
    <property type="match status" value="1"/>
</dbReference>
<feature type="domain" description="Alkaline phosphatase-like protein PglZ second" evidence="2">
    <location>
        <begin position="175"/>
        <end position="278"/>
    </location>
</feature>
<feature type="region of interest" description="Disordered" evidence="1">
    <location>
        <begin position="730"/>
        <end position="749"/>
    </location>
</feature>
<evidence type="ECO:0000259" key="3">
    <source>
        <dbReference type="Pfam" id="PF25862"/>
    </source>
</evidence>
<dbReference type="InterPro" id="IPR017850">
    <property type="entry name" value="Alkaline_phosphatase_core_sf"/>
</dbReference>
<evidence type="ECO:0000256" key="1">
    <source>
        <dbReference type="SAM" id="MobiDB-lite"/>
    </source>
</evidence>
<dbReference type="HOGENOM" id="CLU_330036_0_0_6"/>
<dbReference type="InterPro" id="IPR047992">
    <property type="entry name" value="BREX_PglZ"/>
</dbReference>
<dbReference type="Proteomes" id="UP000003374">
    <property type="component" value="Unassembled WGS sequence"/>
</dbReference>
<evidence type="ECO:0000259" key="2">
    <source>
        <dbReference type="Pfam" id="PF25861"/>
    </source>
</evidence>
<dbReference type="SUPFAM" id="SSF53649">
    <property type="entry name" value="Alkaline phosphatase-like"/>
    <property type="match status" value="1"/>
</dbReference>
<dbReference type="RefSeq" id="WP_005004490.1">
    <property type="nucleotide sequence ID" value="NZ_CH672427.1"/>
</dbReference>
<evidence type="ECO:0000313" key="5">
    <source>
        <dbReference type="EMBL" id="EAR23330.1"/>
    </source>
</evidence>
<keyword evidence="6" id="KW-1185">Reference proteome</keyword>
<sequence>MSLTPTQLATHAAKALQQATGPVTLAYHWPQPWNGGDSIVVDGQTLPLRHCVSPLEIREALAEASDVSRVLLVSQQETGLGQDVLARVFRHRLLHVDRWQLVQEIYGVCQIDPRLFGMTWLPDALLAAAPARRTTAAAALTLDEAMSTCLAPVLGTGAAQIDLERLLHACEDSGQRWAELGAEAREQFRHFLVNRLGALADALLRTLDAGNGHAALGIGLACEVLYSPHAAQQLGLRDARVRLEQRLDGLRLKDDAGRQWAELSQRAILQRDTLQRQEDFRLAMELLEWLGAADFIGLSSLLPQALDRRLADLGKAVTSFMRSPATLPDVEAASQRVLDHRLPPADHPGPECARMLARLCRYEASLSTAEPAADPVADYLTHGAWEDWVRRSLRGARPEALARAVARLLDRVSQRRTSGDRAFAEKLAQATAADETPRALLPIESALSFVVAPLAQHNPVVLVVLDGMSQDVYLAIAETMAHRGWCAWSRPRQPRALLATIPSVTECSRASLLAGRLARGGAAQERQAFARHEDLRQASRAGKPPLLLHKAGLEQSHQLSAAAVEALSDPEQRIVAVVINAIDDALAKSEQVRIDWTLESIPLLAAVLEQARRGGRTVVLTADHGHVLERQSTLRGNGEGERWRRPGNPPEDGEILMSGPRVSTLMGEPLVAPWSEQIRYGVKKNGYHGGVARQEMLVPLGLWTADAAPPRSDADELVAAVPMAPEWWNATDDGATAAPPRPAKRRGRCVRPPIDDLFATSAPSAWLDDLLQSPQLARQRQRAGRMALQEARLCALLTYLDEHGGRAGIDQLAAAIEQPRLRMRGIVSAMERMLNIDGFPVITLEQGSGTVLLDIELLKKQFLA</sequence>
<organism evidence="5 6">
    <name type="scientific">Nitrococcus mobilis Nb-231</name>
    <dbReference type="NCBI Taxonomy" id="314278"/>
    <lineage>
        <taxon>Bacteria</taxon>
        <taxon>Pseudomonadati</taxon>
        <taxon>Pseudomonadota</taxon>
        <taxon>Gammaproteobacteria</taxon>
        <taxon>Chromatiales</taxon>
        <taxon>Ectothiorhodospiraceae</taxon>
        <taxon>Nitrococcus</taxon>
    </lineage>
</organism>
<dbReference type="eggNOG" id="COG1524">
    <property type="taxonomic scope" value="Bacteria"/>
</dbReference>
<dbReference type="EMBL" id="AAOF01000001">
    <property type="protein sequence ID" value="EAR23330.1"/>
    <property type="molecule type" value="Genomic_DNA"/>
</dbReference>
<evidence type="ECO:0000259" key="4">
    <source>
        <dbReference type="Pfam" id="PF25863"/>
    </source>
</evidence>
<protein>
    <submittedName>
        <fullName evidence="5">Uncharacterized protein</fullName>
    </submittedName>
</protein>
<reference evidence="5 6" key="1">
    <citation type="submission" date="2006-02" db="EMBL/GenBank/DDBJ databases">
        <authorList>
            <person name="Waterbury J."/>
            <person name="Ferriera S."/>
            <person name="Johnson J."/>
            <person name="Kravitz S."/>
            <person name="Halpern A."/>
            <person name="Remington K."/>
            <person name="Beeson K."/>
            <person name="Tran B."/>
            <person name="Rogers Y.-H."/>
            <person name="Friedman R."/>
            <person name="Venter J.C."/>
        </authorList>
    </citation>
    <scope>NUCLEOTIDE SEQUENCE [LARGE SCALE GENOMIC DNA]</scope>
    <source>
        <strain evidence="5 6">Nb-231</strain>
    </source>
</reference>
<dbReference type="InterPro" id="IPR058880">
    <property type="entry name" value="PglZ_N"/>
</dbReference>
<dbReference type="InterPro" id="IPR058881">
    <property type="entry name" value="PglZ_2nd"/>
</dbReference>
<name>A4BLZ2_9GAMM</name>
<comment type="caution">
    <text evidence="5">The sequence shown here is derived from an EMBL/GenBank/DDBJ whole genome shotgun (WGS) entry which is preliminary data.</text>
</comment>
<proteinExistence type="predicted"/>
<feature type="domain" description="Alkaline phosphatase-like protein PglZ C-terminal" evidence="4">
    <location>
        <begin position="762"/>
        <end position="862"/>
    </location>
</feature>
<dbReference type="STRING" id="314278.NB231_15958"/>
<feature type="region of interest" description="Disordered" evidence="1">
    <location>
        <begin position="632"/>
        <end position="654"/>
    </location>
</feature>
<dbReference type="AlphaFoldDB" id="A4BLZ2"/>
<dbReference type="Pfam" id="PF25861">
    <property type="entry name" value="PglZ_2nd"/>
    <property type="match status" value="1"/>
</dbReference>
<evidence type="ECO:0000313" key="6">
    <source>
        <dbReference type="Proteomes" id="UP000003374"/>
    </source>
</evidence>